<dbReference type="Gene3D" id="1.20.1250.20">
    <property type="entry name" value="MFS general substrate transporter like domains"/>
    <property type="match status" value="2"/>
</dbReference>
<evidence type="ECO:0000256" key="6">
    <source>
        <dbReference type="SAM" id="Phobius"/>
    </source>
</evidence>
<feature type="transmembrane region" description="Helical" evidence="6">
    <location>
        <begin position="301"/>
        <end position="318"/>
    </location>
</feature>
<feature type="domain" description="Major facilitator superfamily (MFS) profile" evidence="7">
    <location>
        <begin position="65"/>
        <end position="490"/>
    </location>
</feature>
<feature type="transmembrane region" description="Helical" evidence="6">
    <location>
        <begin position="98"/>
        <end position="118"/>
    </location>
</feature>
<keyword evidence="3 6" id="KW-0812">Transmembrane</keyword>
<proteinExistence type="predicted"/>
<evidence type="ECO:0000256" key="1">
    <source>
        <dbReference type="ARBA" id="ARBA00004141"/>
    </source>
</evidence>
<name>A0A0A1T7F6_9HYPO</name>
<gene>
    <name evidence="8" type="ORF">VHEMI02179</name>
</gene>
<keyword evidence="9" id="KW-1185">Reference proteome</keyword>
<dbReference type="EMBL" id="CDHN01000001">
    <property type="protein sequence ID" value="CEJ82090.1"/>
    <property type="molecule type" value="Genomic_DNA"/>
</dbReference>
<keyword evidence="5 6" id="KW-0472">Membrane</keyword>
<dbReference type="HOGENOM" id="CLU_001265_0_1_1"/>
<dbReference type="PROSITE" id="PS50850">
    <property type="entry name" value="MFS"/>
    <property type="match status" value="1"/>
</dbReference>
<dbReference type="InterPro" id="IPR011701">
    <property type="entry name" value="MFS"/>
</dbReference>
<dbReference type="Pfam" id="PF07690">
    <property type="entry name" value="MFS_1"/>
    <property type="match status" value="1"/>
</dbReference>
<evidence type="ECO:0000259" key="7">
    <source>
        <dbReference type="PROSITE" id="PS50850"/>
    </source>
</evidence>
<dbReference type="InterPro" id="IPR036259">
    <property type="entry name" value="MFS_trans_sf"/>
</dbReference>
<feature type="transmembrane region" description="Helical" evidence="6">
    <location>
        <begin position="463"/>
        <end position="485"/>
    </location>
</feature>
<feature type="transmembrane region" description="Helical" evidence="6">
    <location>
        <begin position="226"/>
        <end position="248"/>
    </location>
</feature>
<keyword evidence="4 6" id="KW-1133">Transmembrane helix</keyword>
<feature type="transmembrane region" description="Helical" evidence="6">
    <location>
        <begin position="365"/>
        <end position="385"/>
    </location>
</feature>
<feature type="transmembrane region" description="Helical" evidence="6">
    <location>
        <begin position="397"/>
        <end position="419"/>
    </location>
</feature>
<evidence type="ECO:0000313" key="8">
    <source>
        <dbReference type="EMBL" id="CEJ82090.1"/>
    </source>
</evidence>
<dbReference type="Proteomes" id="UP000039046">
    <property type="component" value="Unassembled WGS sequence"/>
</dbReference>
<evidence type="ECO:0000256" key="5">
    <source>
        <dbReference type="ARBA" id="ARBA00023136"/>
    </source>
</evidence>
<dbReference type="FunFam" id="1.20.1250.20:FF:000034">
    <property type="entry name" value="MFS general substrate transporter"/>
    <property type="match status" value="1"/>
</dbReference>
<dbReference type="GO" id="GO:0022857">
    <property type="term" value="F:transmembrane transporter activity"/>
    <property type="evidence" value="ECO:0007669"/>
    <property type="project" value="InterPro"/>
</dbReference>
<feature type="transmembrane region" description="Helical" evidence="6">
    <location>
        <begin position="431"/>
        <end position="451"/>
    </location>
</feature>
<keyword evidence="2" id="KW-0813">Transport</keyword>
<reference evidence="8 9" key="1">
    <citation type="journal article" date="2015" name="Genome Announc.">
        <title>Draft Genome Sequence and Gene Annotation of the Entomopathogenic Fungus Verticillium hemipterigenum.</title>
        <authorList>
            <person name="Horn F."/>
            <person name="Habel A."/>
            <person name="Scharf D.H."/>
            <person name="Dworschak J."/>
            <person name="Brakhage A.A."/>
            <person name="Guthke R."/>
            <person name="Hertweck C."/>
            <person name="Linde J."/>
        </authorList>
    </citation>
    <scope>NUCLEOTIDE SEQUENCE [LARGE SCALE GENOMIC DNA]</scope>
</reference>
<evidence type="ECO:0000256" key="3">
    <source>
        <dbReference type="ARBA" id="ARBA00022692"/>
    </source>
</evidence>
<organism evidence="8 9">
    <name type="scientific">[Torrubiella] hemipterigena</name>
    <dbReference type="NCBI Taxonomy" id="1531966"/>
    <lineage>
        <taxon>Eukaryota</taxon>
        <taxon>Fungi</taxon>
        <taxon>Dikarya</taxon>
        <taxon>Ascomycota</taxon>
        <taxon>Pezizomycotina</taxon>
        <taxon>Sordariomycetes</taxon>
        <taxon>Hypocreomycetidae</taxon>
        <taxon>Hypocreales</taxon>
        <taxon>Clavicipitaceae</taxon>
        <taxon>Clavicipitaceae incertae sedis</taxon>
        <taxon>'Torrubiella' clade</taxon>
    </lineage>
</organism>
<dbReference type="SUPFAM" id="SSF103473">
    <property type="entry name" value="MFS general substrate transporter"/>
    <property type="match status" value="1"/>
</dbReference>
<comment type="subcellular location">
    <subcellularLocation>
        <location evidence="1">Membrane</location>
        <topology evidence="1">Multi-pass membrane protein</topology>
    </subcellularLocation>
</comment>
<dbReference type="GO" id="GO:0016020">
    <property type="term" value="C:membrane"/>
    <property type="evidence" value="ECO:0007669"/>
    <property type="project" value="UniProtKB-SubCell"/>
</dbReference>
<feature type="transmembrane region" description="Helical" evidence="6">
    <location>
        <begin position="61"/>
        <end position="78"/>
    </location>
</feature>
<dbReference type="InterPro" id="IPR020846">
    <property type="entry name" value="MFS_dom"/>
</dbReference>
<evidence type="ECO:0000256" key="2">
    <source>
        <dbReference type="ARBA" id="ARBA00022448"/>
    </source>
</evidence>
<dbReference type="PANTHER" id="PTHR43791:SF54">
    <property type="entry name" value="MAJOR FACILITATOR SUPERFAMILY (MFS) PROFILE DOMAIN-CONTAINING PROTEIN-RELATED"/>
    <property type="match status" value="1"/>
</dbReference>
<evidence type="ECO:0000256" key="4">
    <source>
        <dbReference type="ARBA" id="ARBA00022989"/>
    </source>
</evidence>
<protein>
    <recommendedName>
        <fullName evidence="7">Major facilitator superfamily (MFS) profile domain-containing protein</fullName>
    </recommendedName>
</protein>
<dbReference type="FunFam" id="1.20.1250.20:FF:000013">
    <property type="entry name" value="MFS general substrate transporter"/>
    <property type="match status" value="1"/>
</dbReference>
<feature type="transmembrane region" description="Helical" evidence="6">
    <location>
        <begin position="130"/>
        <end position="150"/>
    </location>
</feature>
<sequence>MSVSSDKPTVFFEDFQSNDGNEKASYSGQVDLARSSGLSINDALFYANFTSEQRNRLLRKIDIRLIPMLAILYLIAHLDKANIGNAKIEGMSAGLGLAGNQFNVVLAIFFIPYVLLDVPSNILLKRFSRPSMYMGSLVLGWGVCMALHGVCRNFGSILALRFMLGVFEAGFFPGAAYICTIWYMPDKLASRISWFYCMSAFSGAFSGLLAAAIAELDGLGGYEGWRWIFIIEGSMTVLMSLTCFFFLLDTPAHAWKWLTADEVRFMELQLRMKQANGSCGTIIDTRSTWQVLKPLLLNWKLYMQASAGLAISASSYGLKFSLPSIIKNMGFQHTAAQLMTAPVFICGVIAGLIAAFLSDRYKWRMPFVVASLTVITVGYSIIMSLKGNFDGNRMGTGYFALMLCAMGTYSTYPLSSTWVANNLATDKQRAYGVAFTTSIGALGGIVGSFMFLEPEKPKYYTGYSLAIGLHVSAIAIILALEYVYVRENAKRSLISEEEIRAKYTNEELLIMDDKNPLFRYTL</sequence>
<feature type="transmembrane region" description="Helical" evidence="6">
    <location>
        <begin position="162"/>
        <end position="183"/>
    </location>
</feature>
<feature type="transmembrane region" description="Helical" evidence="6">
    <location>
        <begin position="195"/>
        <end position="214"/>
    </location>
</feature>
<dbReference type="OrthoDB" id="2962993at2759"/>
<dbReference type="AlphaFoldDB" id="A0A0A1T7F6"/>
<feature type="transmembrane region" description="Helical" evidence="6">
    <location>
        <begin position="338"/>
        <end position="358"/>
    </location>
</feature>
<evidence type="ECO:0000313" key="9">
    <source>
        <dbReference type="Proteomes" id="UP000039046"/>
    </source>
</evidence>
<dbReference type="PANTHER" id="PTHR43791">
    <property type="entry name" value="PERMEASE-RELATED"/>
    <property type="match status" value="1"/>
</dbReference>
<accession>A0A0A1T7F6</accession>